<sequence>MNELSENEQKSSDDYLMPTKETLKVQGKLDKEKEKVCQRFSKKFYWGNFFLIFLFVHSTTVLISSFRLLNEFIINERSSKYFVGRVTVIGRKVDSEGGEEGLRAFQRINLGNVGCFDYIAFKLLGKKVTHYVLYMRFKFAEDLQFTTLVSSKNFQHIWEVLN</sequence>
<keyword evidence="1" id="KW-0812">Transmembrane</keyword>
<comment type="caution">
    <text evidence="2">The sequence shown here is derived from an EMBL/GenBank/DDBJ whole genome shotgun (WGS) entry which is preliminary data.</text>
</comment>
<evidence type="ECO:0008006" key="4">
    <source>
        <dbReference type="Google" id="ProtNLM"/>
    </source>
</evidence>
<proteinExistence type="predicted"/>
<dbReference type="AlphaFoldDB" id="A0A0B2V1Y8"/>
<gene>
    <name evidence="2" type="ORF">Tcan_01854</name>
</gene>
<name>A0A0B2V1Y8_TOXCA</name>
<evidence type="ECO:0000313" key="3">
    <source>
        <dbReference type="Proteomes" id="UP000031036"/>
    </source>
</evidence>
<keyword evidence="1" id="KW-0472">Membrane</keyword>
<evidence type="ECO:0000256" key="1">
    <source>
        <dbReference type="SAM" id="Phobius"/>
    </source>
</evidence>
<accession>A0A0B2V1Y8</accession>
<keyword evidence="1" id="KW-1133">Transmembrane helix</keyword>
<evidence type="ECO:0000313" key="2">
    <source>
        <dbReference type="EMBL" id="KHN75472.1"/>
    </source>
</evidence>
<dbReference type="EMBL" id="JPKZ01002696">
    <property type="protein sequence ID" value="KHN75472.1"/>
    <property type="molecule type" value="Genomic_DNA"/>
</dbReference>
<reference evidence="2 3" key="1">
    <citation type="submission" date="2014-11" db="EMBL/GenBank/DDBJ databases">
        <title>Genetic blueprint of the zoonotic pathogen Toxocara canis.</title>
        <authorList>
            <person name="Zhu X.-Q."/>
            <person name="Korhonen P.K."/>
            <person name="Cai H."/>
            <person name="Young N.D."/>
            <person name="Nejsum P."/>
            <person name="von Samson-Himmelstjerna G."/>
            <person name="Boag P.R."/>
            <person name="Tan P."/>
            <person name="Li Q."/>
            <person name="Min J."/>
            <person name="Yang Y."/>
            <person name="Wang X."/>
            <person name="Fang X."/>
            <person name="Hall R.S."/>
            <person name="Hofmann A."/>
            <person name="Sternberg P.W."/>
            <person name="Jex A.R."/>
            <person name="Gasser R.B."/>
        </authorList>
    </citation>
    <scope>NUCLEOTIDE SEQUENCE [LARGE SCALE GENOMIC DNA]</scope>
    <source>
        <strain evidence="2">PN_DK_2014</strain>
    </source>
</reference>
<dbReference type="Proteomes" id="UP000031036">
    <property type="component" value="Unassembled WGS sequence"/>
</dbReference>
<feature type="transmembrane region" description="Helical" evidence="1">
    <location>
        <begin position="49"/>
        <end position="69"/>
    </location>
</feature>
<protein>
    <recommendedName>
        <fullName evidence="4">Transmembrane protein</fullName>
    </recommendedName>
</protein>
<organism evidence="2 3">
    <name type="scientific">Toxocara canis</name>
    <name type="common">Canine roundworm</name>
    <dbReference type="NCBI Taxonomy" id="6265"/>
    <lineage>
        <taxon>Eukaryota</taxon>
        <taxon>Metazoa</taxon>
        <taxon>Ecdysozoa</taxon>
        <taxon>Nematoda</taxon>
        <taxon>Chromadorea</taxon>
        <taxon>Rhabditida</taxon>
        <taxon>Spirurina</taxon>
        <taxon>Ascaridomorpha</taxon>
        <taxon>Ascaridoidea</taxon>
        <taxon>Toxocaridae</taxon>
        <taxon>Toxocara</taxon>
    </lineage>
</organism>
<keyword evidence="3" id="KW-1185">Reference proteome</keyword>